<gene>
    <name evidence="2" type="ORF">Ga0061069_105175</name>
</gene>
<evidence type="ECO:0000313" key="2">
    <source>
        <dbReference type="EMBL" id="CUA97215.1"/>
    </source>
</evidence>
<keyword evidence="1" id="KW-0732">Signal</keyword>
<evidence type="ECO:0008006" key="4">
    <source>
        <dbReference type="Google" id="ProtNLM"/>
    </source>
</evidence>
<accession>A0A0K6I254</accession>
<reference evidence="3" key="1">
    <citation type="submission" date="2015-08" db="EMBL/GenBank/DDBJ databases">
        <authorList>
            <person name="Varghese N."/>
        </authorList>
    </citation>
    <scope>NUCLEOTIDE SEQUENCE [LARGE SCALE GENOMIC DNA]</scope>
    <source>
        <strain evidence="3">DSM 18181</strain>
    </source>
</reference>
<feature type="chain" id="PRO_5005504594" description="Lipoprotein" evidence="1">
    <location>
        <begin position="24"/>
        <end position="49"/>
    </location>
</feature>
<sequence length="49" mass="5249">MKFRWVRRFGSALLVISALGGCAAQSPPMSGHSGVHLYGEIDEGVLIHP</sequence>
<name>A0A0K6I254_9BURK</name>
<dbReference type="PROSITE" id="PS51257">
    <property type="entry name" value="PROKAR_LIPOPROTEIN"/>
    <property type="match status" value="1"/>
</dbReference>
<evidence type="ECO:0000256" key="1">
    <source>
        <dbReference type="SAM" id="SignalP"/>
    </source>
</evidence>
<feature type="signal peptide" evidence="1">
    <location>
        <begin position="1"/>
        <end position="23"/>
    </location>
</feature>
<dbReference type="EMBL" id="CYHF01000005">
    <property type="protein sequence ID" value="CUA97215.1"/>
    <property type="molecule type" value="Genomic_DNA"/>
</dbReference>
<keyword evidence="3" id="KW-1185">Reference proteome</keyword>
<evidence type="ECO:0000313" key="3">
    <source>
        <dbReference type="Proteomes" id="UP000183649"/>
    </source>
</evidence>
<proteinExistence type="predicted"/>
<dbReference type="AlphaFoldDB" id="A0A0K6I254"/>
<organism evidence="2 3">
    <name type="scientific">Thiomonas bhubaneswarensis</name>
    <dbReference type="NCBI Taxonomy" id="339866"/>
    <lineage>
        <taxon>Bacteria</taxon>
        <taxon>Pseudomonadati</taxon>
        <taxon>Pseudomonadota</taxon>
        <taxon>Betaproteobacteria</taxon>
        <taxon>Burkholderiales</taxon>
        <taxon>Thiomonas</taxon>
    </lineage>
</organism>
<protein>
    <recommendedName>
        <fullName evidence="4">Lipoprotein</fullName>
    </recommendedName>
</protein>
<dbReference type="Proteomes" id="UP000183649">
    <property type="component" value="Unassembled WGS sequence"/>
</dbReference>